<dbReference type="PROSITE" id="PS50048">
    <property type="entry name" value="ZN2_CY6_FUNGAL_2"/>
    <property type="match status" value="1"/>
</dbReference>
<evidence type="ECO:0000256" key="2">
    <source>
        <dbReference type="ARBA" id="ARBA00022723"/>
    </source>
</evidence>
<sequence>MPRKQISESLKGRARDKNGADAKRLRGELSCAECRRLKLKCDKKIPCTTCVRRGCQIICPNGELSSGKGSRYVLADTGELHASLTKLSERIRSLEDALSAAHSLNSEEPHELLSPSLLDIKHVNLRKGGDSSKENRNSDLSKDILDSFGDLTLSERQNDGASLLIPPTHHTPTYTPDPEQTPLENSYPAQIVQLIHSSTFFSFPYLRKENQRIIEQRLPSYERALTLCENYIQNVSCWIRIEREQIFEELLPLVYKGRNNEQQGTSYPQGQHEMVHPHDLALLFSVFALGSACDFTQPLMNKEADVYNDMARAALGLHSIIDGTTLSTVQTLTLCFAFDLYSFRTPSLERTWRTFSVASTLAASIGLHKEPDIRLFGYKMAHRRRIAFWELRVLDVWKTLGSGKPLAIHPDDISCRMPFDTNGKMSEDRNSVPTYWQLKYTFTRDVLVKICTTLHSAKPFNYADVVDLDLRLRKFQDSDFMKKAIDHIKSDDFQGSESVRIYLQNYTSSMMRDIVLQLLHRNFFARALIKHPEDPFQSQFEYSFRVALESASSLLSALRSFYEDIPNVLLRYWSIWAHTLNSCVILGSAVVRAPGVDISLQAYAELLLSMECLRKASIHPAIQSSLPVIERLSKKAHEALKKAGKEPDVIRKTLGIGIKPFVATDSITQTNSQNTEPPRLPINSNSRSSNHSLLSTFLSDGLNQPSVFAPIESNGINDNDSKGSKGVGSSYNTNQEMQGLENSCINITHGNYATLLGTDLNLAEMNDLNIMNMFGFSNHGANVIDAGNGGMNSGVDTQAEIFASLLSGQQLENVSSILTTTIDNADERTSSLHDTDLTDFLSQIPW</sequence>
<organism evidence="6 7">
    <name type="scientific">Pyrrhoderma noxium</name>
    <dbReference type="NCBI Taxonomy" id="2282107"/>
    <lineage>
        <taxon>Eukaryota</taxon>
        <taxon>Fungi</taxon>
        <taxon>Dikarya</taxon>
        <taxon>Basidiomycota</taxon>
        <taxon>Agaricomycotina</taxon>
        <taxon>Agaricomycetes</taxon>
        <taxon>Hymenochaetales</taxon>
        <taxon>Hymenochaetaceae</taxon>
        <taxon>Pyrrhoderma</taxon>
    </lineage>
</organism>
<dbReference type="SMART" id="SM00906">
    <property type="entry name" value="Fungal_trans"/>
    <property type="match status" value="1"/>
</dbReference>
<evidence type="ECO:0000313" key="6">
    <source>
        <dbReference type="EMBL" id="PAV15062.1"/>
    </source>
</evidence>
<comment type="subcellular location">
    <subcellularLocation>
        <location evidence="1">Nucleus</location>
    </subcellularLocation>
</comment>
<feature type="region of interest" description="Disordered" evidence="4">
    <location>
        <begin position="161"/>
        <end position="183"/>
    </location>
</feature>
<dbReference type="STRING" id="2282107.A0A286U684"/>
<feature type="compositionally biased region" description="Polar residues" evidence="4">
    <location>
        <begin position="667"/>
        <end position="676"/>
    </location>
</feature>
<comment type="caution">
    <text evidence="6">The sequence shown here is derived from an EMBL/GenBank/DDBJ whole genome shotgun (WGS) entry which is preliminary data.</text>
</comment>
<feature type="domain" description="Zn(2)-C6 fungal-type" evidence="5">
    <location>
        <begin position="30"/>
        <end position="59"/>
    </location>
</feature>
<dbReference type="AlphaFoldDB" id="A0A286U684"/>
<dbReference type="InterPro" id="IPR001138">
    <property type="entry name" value="Zn2Cys6_DnaBD"/>
</dbReference>
<feature type="region of interest" description="Disordered" evidence="4">
    <location>
        <begin position="667"/>
        <end position="688"/>
    </location>
</feature>
<dbReference type="Pfam" id="PF00172">
    <property type="entry name" value="Zn_clus"/>
    <property type="match status" value="1"/>
</dbReference>
<keyword evidence="7" id="KW-1185">Reference proteome</keyword>
<proteinExistence type="predicted"/>
<feature type="compositionally biased region" description="Low complexity" evidence="4">
    <location>
        <begin position="166"/>
        <end position="176"/>
    </location>
</feature>
<dbReference type="PROSITE" id="PS00463">
    <property type="entry name" value="ZN2_CY6_FUNGAL_1"/>
    <property type="match status" value="1"/>
</dbReference>
<reference evidence="6 7" key="1">
    <citation type="journal article" date="2017" name="Mol. Ecol.">
        <title>Comparative and population genomic landscape of Phellinus noxius: A hypervariable fungus causing root rot in trees.</title>
        <authorList>
            <person name="Chung C.L."/>
            <person name="Lee T.J."/>
            <person name="Akiba M."/>
            <person name="Lee H.H."/>
            <person name="Kuo T.H."/>
            <person name="Liu D."/>
            <person name="Ke H.M."/>
            <person name="Yokoi T."/>
            <person name="Roa M.B."/>
            <person name="Lu M.J."/>
            <person name="Chang Y.Y."/>
            <person name="Ann P.J."/>
            <person name="Tsai J.N."/>
            <person name="Chen C.Y."/>
            <person name="Tzean S.S."/>
            <person name="Ota Y."/>
            <person name="Hattori T."/>
            <person name="Sahashi N."/>
            <person name="Liou R.F."/>
            <person name="Kikuchi T."/>
            <person name="Tsai I.J."/>
        </authorList>
    </citation>
    <scope>NUCLEOTIDE SEQUENCE [LARGE SCALE GENOMIC DNA]</scope>
    <source>
        <strain evidence="6 7">FFPRI411160</strain>
    </source>
</reference>
<dbReference type="Proteomes" id="UP000217199">
    <property type="component" value="Unassembled WGS sequence"/>
</dbReference>
<dbReference type="CDD" id="cd00067">
    <property type="entry name" value="GAL4"/>
    <property type="match status" value="1"/>
</dbReference>
<evidence type="ECO:0000259" key="5">
    <source>
        <dbReference type="PROSITE" id="PS50048"/>
    </source>
</evidence>
<evidence type="ECO:0000256" key="3">
    <source>
        <dbReference type="ARBA" id="ARBA00023242"/>
    </source>
</evidence>
<dbReference type="InterPro" id="IPR050613">
    <property type="entry name" value="Sec_Metabolite_Reg"/>
</dbReference>
<keyword evidence="2" id="KW-0479">Metal-binding</keyword>
<dbReference type="InParanoid" id="A0A286U684"/>
<dbReference type="GO" id="GO:0003677">
    <property type="term" value="F:DNA binding"/>
    <property type="evidence" value="ECO:0007669"/>
    <property type="project" value="InterPro"/>
</dbReference>
<keyword evidence="3" id="KW-0539">Nucleus</keyword>
<accession>A0A286U684</accession>
<evidence type="ECO:0000313" key="7">
    <source>
        <dbReference type="Proteomes" id="UP000217199"/>
    </source>
</evidence>
<dbReference type="CDD" id="cd12148">
    <property type="entry name" value="fungal_TF_MHR"/>
    <property type="match status" value="1"/>
</dbReference>
<dbReference type="SUPFAM" id="SSF57701">
    <property type="entry name" value="Zn2/Cys6 DNA-binding domain"/>
    <property type="match status" value="1"/>
</dbReference>
<dbReference type="InterPro" id="IPR036864">
    <property type="entry name" value="Zn2-C6_fun-type_DNA-bd_sf"/>
</dbReference>
<dbReference type="PANTHER" id="PTHR31001">
    <property type="entry name" value="UNCHARACTERIZED TRANSCRIPTIONAL REGULATORY PROTEIN"/>
    <property type="match status" value="1"/>
</dbReference>
<dbReference type="GO" id="GO:0000981">
    <property type="term" value="F:DNA-binding transcription factor activity, RNA polymerase II-specific"/>
    <property type="evidence" value="ECO:0007669"/>
    <property type="project" value="InterPro"/>
</dbReference>
<name>A0A286U684_9AGAM</name>
<dbReference type="OrthoDB" id="424974at2759"/>
<dbReference type="PANTHER" id="PTHR31001:SF56">
    <property type="entry name" value="ZN(2)-C6 FUNGAL-TYPE DOMAIN-CONTAINING PROTEIN"/>
    <property type="match status" value="1"/>
</dbReference>
<feature type="region of interest" description="Disordered" evidence="4">
    <location>
        <begin position="1"/>
        <end position="21"/>
    </location>
</feature>
<dbReference type="GO" id="GO:0006351">
    <property type="term" value="P:DNA-templated transcription"/>
    <property type="evidence" value="ECO:0007669"/>
    <property type="project" value="InterPro"/>
</dbReference>
<feature type="compositionally biased region" description="Basic and acidic residues" evidence="4">
    <location>
        <begin position="10"/>
        <end position="21"/>
    </location>
</feature>
<dbReference type="EMBL" id="NBII01000011">
    <property type="protein sequence ID" value="PAV15062.1"/>
    <property type="molecule type" value="Genomic_DNA"/>
</dbReference>
<evidence type="ECO:0000256" key="1">
    <source>
        <dbReference type="ARBA" id="ARBA00004123"/>
    </source>
</evidence>
<protein>
    <recommendedName>
        <fullName evidence="5">Zn(2)-C6 fungal-type domain-containing protein</fullName>
    </recommendedName>
</protein>
<dbReference type="Gene3D" id="4.10.240.10">
    <property type="entry name" value="Zn(2)-C6 fungal-type DNA-binding domain"/>
    <property type="match status" value="1"/>
</dbReference>
<evidence type="ECO:0000256" key="4">
    <source>
        <dbReference type="SAM" id="MobiDB-lite"/>
    </source>
</evidence>
<dbReference type="GO" id="GO:0005634">
    <property type="term" value="C:nucleus"/>
    <property type="evidence" value="ECO:0007669"/>
    <property type="project" value="UniProtKB-SubCell"/>
</dbReference>
<dbReference type="InterPro" id="IPR007219">
    <property type="entry name" value="XnlR_reg_dom"/>
</dbReference>
<gene>
    <name evidence="6" type="ORF">PNOK_0961500</name>
</gene>
<dbReference type="GO" id="GO:0008270">
    <property type="term" value="F:zinc ion binding"/>
    <property type="evidence" value="ECO:0007669"/>
    <property type="project" value="InterPro"/>
</dbReference>
<dbReference type="Pfam" id="PF04082">
    <property type="entry name" value="Fungal_trans"/>
    <property type="match status" value="1"/>
</dbReference>
<dbReference type="SMART" id="SM00066">
    <property type="entry name" value="GAL4"/>
    <property type="match status" value="1"/>
</dbReference>